<evidence type="ECO:0000313" key="15">
    <source>
        <dbReference type="EMBL" id="MST32304.1"/>
    </source>
</evidence>
<reference evidence="15 16" key="1">
    <citation type="submission" date="2019-11" db="EMBL/GenBank/DDBJ databases">
        <title>Acidiferrimicrobium australis gen. nov., sp. nov., an acidophilic and obligately heterotrophic, member of the Actinobacteria that catalyses dissimilatory oxido- reduction of iron isolated from metal-rich acidic water in Chile.</title>
        <authorList>
            <person name="Gonzalez D."/>
            <person name="Huber K."/>
            <person name="Hedrich S."/>
            <person name="Rojas-Villalobos C."/>
            <person name="Quatrini R."/>
            <person name="Dinamarca M.A."/>
            <person name="Schwarz A."/>
            <person name="Canales C."/>
            <person name="Nancucheo I."/>
        </authorList>
    </citation>
    <scope>NUCLEOTIDE SEQUENCE [LARGE SCALE GENOMIC DNA]</scope>
    <source>
        <strain evidence="15 16">USS-CCA1</strain>
    </source>
</reference>
<dbReference type="Gene3D" id="3.30.590.10">
    <property type="entry name" value="Glutamine synthetase/guanido kinase, catalytic domain"/>
    <property type="match status" value="1"/>
</dbReference>
<evidence type="ECO:0000259" key="14">
    <source>
        <dbReference type="PROSITE" id="PS51987"/>
    </source>
</evidence>
<dbReference type="PROSITE" id="PS51987">
    <property type="entry name" value="GS_CATALYTIC"/>
    <property type="match status" value="1"/>
</dbReference>
<evidence type="ECO:0000256" key="5">
    <source>
        <dbReference type="ARBA" id="ARBA00022490"/>
    </source>
</evidence>
<evidence type="ECO:0000256" key="9">
    <source>
        <dbReference type="ARBA" id="ARBA00022840"/>
    </source>
</evidence>
<evidence type="ECO:0000256" key="4">
    <source>
        <dbReference type="ARBA" id="ARBA00021364"/>
    </source>
</evidence>
<keyword evidence="6 15" id="KW-0436">Ligase</keyword>
<evidence type="ECO:0000256" key="11">
    <source>
        <dbReference type="PROSITE-ProRule" id="PRU01330"/>
    </source>
</evidence>
<keyword evidence="9" id="KW-0067">ATP-binding</keyword>
<dbReference type="InterPro" id="IPR004809">
    <property type="entry name" value="Gln_synth_I"/>
</dbReference>
<dbReference type="EMBL" id="WJHE01000266">
    <property type="protein sequence ID" value="MST32304.1"/>
    <property type="molecule type" value="Genomic_DNA"/>
</dbReference>
<dbReference type="Pfam" id="PF03951">
    <property type="entry name" value="Gln-synt_N"/>
    <property type="match status" value="1"/>
</dbReference>
<dbReference type="PANTHER" id="PTHR43785">
    <property type="entry name" value="GAMMA-GLUTAMYLPUTRESCINE SYNTHETASE"/>
    <property type="match status" value="1"/>
</dbReference>
<evidence type="ECO:0000256" key="2">
    <source>
        <dbReference type="ARBA" id="ARBA00009897"/>
    </source>
</evidence>
<dbReference type="InterPro" id="IPR014746">
    <property type="entry name" value="Gln_synth/guanido_kin_cat_dom"/>
</dbReference>
<accession>A0ABW9QS91</accession>
<feature type="domain" description="GS beta-grasp" evidence="13">
    <location>
        <begin position="15"/>
        <end position="100"/>
    </location>
</feature>
<protein>
    <recommendedName>
        <fullName evidence="4">Glutamine synthetase</fullName>
        <ecNumber evidence="3">6.3.1.2</ecNumber>
    </recommendedName>
    <alternativeName>
        <fullName evidence="10">Glutamate--ammonia ligase</fullName>
    </alternativeName>
</protein>
<dbReference type="Pfam" id="PF00120">
    <property type="entry name" value="Gln-synt_C"/>
    <property type="match status" value="1"/>
</dbReference>
<evidence type="ECO:0000256" key="3">
    <source>
        <dbReference type="ARBA" id="ARBA00012937"/>
    </source>
</evidence>
<comment type="subcellular location">
    <subcellularLocation>
        <location evidence="1">Cytoplasm</location>
    </subcellularLocation>
</comment>
<evidence type="ECO:0000313" key="16">
    <source>
        <dbReference type="Proteomes" id="UP000437736"/>
    </source>
</evidence>
<comment type="caution">
    <text evidence="15">The sequence shown here is derived from an EMBL/GenBank/DDBJ whole genome shotgun (WGS) entry which is preliminary data.</text>
</comment>
<dbReference type="SMART" id="SM01230">
    <property type="entry name" value="Gln-synt_C"/>
    <property type="match status" value="1"/>
</dbReference>
<evidence type="ECO:0000259" key="13">
    <source>
        <dbReference type="PROSITE" id="PS51986"/>
    </source>
</evidence>
<evidence type="ECO:0000256" key="1">
    <source>
        <dbReference type="ARBA" id="ARBA00004496"/>
    </source>
</evidence>
<dbReference type="PROSITE" id="PS51986">
    <property type="entry name" value="GS_BETA_GRASP"/>
    <property type="match status" value="1"/>
</dbReference>
<keyword evidence="7" id="KW-0479">Metal-binding</keyword>
<dbReference type="Proteomes" id="UP000437736">
    <property type="component" value="Unassembled WGS sequence"/>
</dbReference>
<evidence type="ECO:0000256" key="8">
    <source>
        <dbReference type="ARBA" id="ARBA00022741"/>
    </source>
</evidence>
<gene>
    <name evidence="15" type="primary">glnA</name>
    <name evidence="15" type="ORF">GHK86_06150</name>
</gene>
<evidence type="ECO:0000256" key="6">
    <source>
        <dbReference type="ARBA" id="ARBA00022598"/>
    </source>
</evidence>
<evidence type="ECO:0000256" key="7">
    <source>
        <dbReference type="ARBA" id="ARBA00022723"/>
    </source>
</evidence>
<keyword evidence="8" id="KW-0547">Nucleotide-binding</keyword>
<dbReference type="PANTHER" id="PTHR43785:SF12">
    <property type="entry name" value="TYPE-1 GLUTAMINE SYNTHETASE 2"/>
    <property type="match status" value="1"/>
</dbReference>
<organism evidence="15 16">
    <name type="scientific">Acidiferrimicrobium australe</name>
    <dbReference type="NCBI Taxonomy" id="2664430"/>
    <lineage>
        <taxon>Bacteria</taxon>
        <taxon>Bacillati</taxon>
        <taxon>Actinomycetota</taxon>
        <taxon>Acidimicrobiia</taxon>
        <taxon>Acidimicrobiales</taxon>
        <taxon>Acidimicrobiaceae</taxon>
        <taxon>Acidiferrimicrobium</taxon>
    </lineage>
</organism>
<dbReference type="InterPro" id="IPR008147">
    <property type="entry name" value="Gln_synt_N"/>
</dbReference>
<keyword evidence="16" id="KW-1185">Reference proteome</keyword>
<dbReference type="InterPro" id="IPR008146">
    <property type="entry name" value="Gln_synth_cat_dom"/>
</dbReference>
<proteinExistence type="inferred from homology"/>
<dbReference type="SUPFAM" id="SSF55931">
    <property type="entry name" value="Glutamine synthetase/guanido kinase"/>
    <property type="match status" value="1"/>
</dbReference>
<keyword evidence="5" id="KW-0963">Cytoplasm</keyword>
<dbReference type="EC" id="6.3.1.2" evidence="3"/>
<name>A0ABW9QS91_9ACTN</name>
<evidence type="ECO:0000256" key="10">
    <source>
        <dbReference type="ARBA" id="ARBA00030668"/>
    </source>
</evidence>
<sequence length="453" mass="50488">MEQQKDYVLRTVEERHVRFVQLWFTDVLGVPKSIQITPAELEVALEEGLTFDGSSVDGFSRVQESDVLALPDATTFQLLPYLADGTPTARVVCDVVNLDGSPFEGDPRQVLRRALDRARGLGLSFFAAPELEYFYFARDGAGDFAGVTDGLAPPVPLDHGSYFDLTTNDLGSELRRQTVLTLEEMGIPVEYNQHEDAPSQHEIDLRYTDALTMADTIMTVRMVVKELAARRDVVASFMPKPLAGVQGSGMHLHLSLFDGGTNAFHDAEDPYHLSPVARQFIAGLLRHAHELTAVTNQWVNSYKRLIVGYEAPVYVSWARNNRSALVRVPPTKAGKPDSTRIEYRAPDPACNPYLALAAVLAAGLAGIEGRYELPPELATNLYDLRSDERRELGIEALPSSLADAVDRLEQSKLLADTLGEHVFEWFVRNKRAEWVAYRSEVTPFELRRYLPTL</sequence>
<comment type="similarity">
    <text evidence="2 11 12">Belongs to the glutamine synthetase family.</text>
</comment>
<dbReference type="GO" id="GO:0004356">
    <property type="term" value="F:glutamine synthetase activity"/>
    <property type="evidence" value="ECO:0007669"/>
    <property type="project" value="UniProtKB-EC"/>
</dbReference>
<dbReference type="InterPro" id="IPR036651">
    <property type="entry name" value="Gln_synt_N_sf"/>
</dbReference>
<dbReference type="NCBIfam" id="TIGR00653">
    <property type="entry name" value="GlnA"/>
    <property type="match status" value="1"/>
</dbReference>
<dbReference type="SUPFAM" id="SSF54368">
    <property type="entry name" value="Glutamine synthetase, N-terminal domain"/>
    <property type="match status" value="1"/>
</dbReference>
<dbReference type="Gene3D" id="3.10.20.70">
    <property type="entry name" value="Glutamine synthetase, N-terminal domain"/>
    <property type="match status" value="1"/>
</dbReference>
<evidence type="ECO:0000256" key="12">
    <source>
        <dbReference type="RuleBase" id="RU000384"/>
    </source>
</evidence>
<feature type="domain" description="GS catalytic" evidence="14">
    <location>
        <begin position="107"/>
        <end position="453"/>
    </location>
</feature>